<gene>
    <name evidence="1" type="ordered locus">GFO_0459</name>
</gene>
<evidence type="ECO:0000313" key="2">
    <source>
        <dbReference type="Proteomes" id="UP000000755"/>
    </source>
</evidence>
<organism evidence="1 2">
    <name type="scientific">Christiangramia forsetii (strain DSM 17595 / CGMCC 1.15422 / KT0803)</name>
    <name type="common">Gramella forsetii</name>
    <dbReference type="NCBI Taxonomy" id="411154"/>
    <lineage>
        <taxon>Bacteria</taxon>
        <taxon>Pseudomonadati</taxon>
        <taxon>Bacteroidota</taxon>
        <taxon>Flavobacteriia</taxon>
        <taxon>Flavobacteriales</taxon>
        <taxon>Flavobacteriaceae</taxon>
        <taxon>Christiangramia</taxon>
    </lineage>
</organism>
<dbReference type="EMBL" id="CU207366">
    <property type="protein sequence ID" value="CAL65442.1"/>
    <property type="molecule type" value="Genomic_DNA"/>
</dbReference>
<dbReference type="STRING" id="411154.GFO_0459"/>
<accession>A0LYJ7</accession>
<proteinExistence type="predicted"/>
<protein>
    <submittedName>
        <fullName evidence="1">Uncharacterized protein</fullName>
    </submittedName>
</protein>
<reference evidence="1 2" key="1">
    <citation type="journal article" date="2006" name="Environ. Microbiol.">
        <title>Whole genome analysis of the marine Bacteroidetes'Gramella forsetii' reveals adaptations to degradation of polymeric organic matter.</title>
        <authorList>
            <person name="Bauer M."/>
            <person name="Kube M."/>
            <person name="Teeling H."/>
            <person name="Richter M."/>
            <person name="Lombardot T."/>
            <person name="Allers E."/>
            <person name="Wuerdemann C.A."/>
            <person name="Quast C."/>
            <person name="Kuhl H."/>
            <person name="Knaust F."/>
            <person name="Woebken D."/>
            <person name="Bischof K."/>
            <person name="Mussmann M."/>
            <person name="Choudhuri J.V."/>
            <person name="Meyer F."/>
            <person name="Reinhardt R."/>
            <person name="Amann R.I."/>
            <person name="Gloeckner F.O."/>
        </authorList>
    </citation>
    <scope>NUCLEOTIDE SEQUENCE [LARGE SCALE GENOMIC DNA]</scope>
    <source>
        <strain evidence="1 2">KT0803</strain>
    </source>
</reference>
<sequence length="33" mass="4017">MNKYNIEPWFSGVFYFSFLNNKLFLSALDFLYS</sequence>
<dbReference type="HOGENOM" id="CLU_3382092_0_0_10"/>
<name>A0LYJ7_CHRFK</name>
<evidence type="ECO:0000313" key="1">
    <source>
        <dbReference type="EMBL" id="CAL65442.1"/>
    </source>
</evidence>
<dbReference type="KEGG" id="gfo:GFO_0459"/>
<dbReference type="AlphaFoldDB" id="A0LYJ7"/>
<dbReference type="Proteomes" id="UP000000755">
    <property type="component" value="Chromosome"/>
</dbReference>